<accession>A4J7B7</accession>
<name>A4J7B7_DESRM</name>
<sequence length="234" mass="26095">MINLSERLKCLAQFVPNGSVVADIGTDHGYLPTHLVLLGTCPRAIAADINKGPLEAAQSNILQYNVQDKIDLRLGNGLQVLRPGEADVIVIAGMGGGTIRDILEASPEVALQATRFILQPMADEKELRAYLLQHGWTLRDEELLLEDGRLYQVLVAERGQEEIGESILLEIGPRLIEKKHLLLSVHIRRLIEKYQRVLMGLQKSTQEVALRKAEHIKEKIGQLRKIEAELLSSH</sequence>
<dbReference type="InterPro" id="IPR029063">
    <property type="entry name" value="SAM-dependent_MTases_sf"/>
</dbReference>
<keyword evidence="2" id="KW-1185">Reference proteome</keyword>
<dbReference type="RefSeq" id="WP_011878768.1">
    <property type="nucleotide sequence ID" value="NC_009253.1"/>
</dbReference>
<dbReference type="Pfam" id="PF12847">
    <property type="entry name" value="Methyltransf_18"/>
    <property type="match status" value="1"/>
</dbReference>
<dbReference type="GO" id="GO:0160105">
    <property type="term" value="F:tRNA (adenine(22)-N1)-methyltransferase activity"/>
    <property type="evidence" value="ECO:0007669"/>
    <property type="project" value="InterPro"/>
</dbReference>
<dbReference type="HOGENOM" id="CLU_071037_1_0_9"/>
<dbReference type="InterPro" id="IPR006901">
    <property type="entry name" value="TrmK"/>
</dbReference>
<dbReference type="AlphaFoldDB" id="A4J7B7"/>
<dbReference type="PANTHER" id="PTHR38451:SF1">
    <property type="entry name" value="TRNA (ADENINE(22)-N(1))-METHYLTRANSFERASE"/>
    <property type="match status" value="1"/>
</dbReference>
<dbReference type="EMBL" id="CP000612">
    <property type="protein sequence ID" value="ABO50970.1"/>
    <property type="molecule type" value="Genomic_DNA"/>
</dbReference>
<dbReference type="KEGG" id="drm:Dred_2460"/>
<dbReference type="eggNOG" id="COG2384">
    <property type="taxonomic scope" value="Bacteria"/>
</dbReference>
<dbReference type="STRING" id="349161.Dred_2460"/>
<dbReference type="Proteomes" id="UP000001556">
    <property type="component" value="Chromosome"/>
</dbReference>
<protein>
    <recommendedName>
        <fullName evidence="3">SAM-dependent methyltransferase</fullName>
    </recommendedName>
</protein>
<reference evidence="1 2" key="1">
    <citation type="submission" date="2007-03" db="EMBL/GenBank/DDBJ databases">
        <title>Complete sequence of Desulfotomaculum reducens MI-1.</title>
        <authorList>
            <consortium name="US DOE Joint Genome Institute"/>
            <person name="Copeland A."/>
            <person name="Lucas S."/>
            <person name="Lapidus A."/>
            <person name="Barry K."/>
            <person name="Detter J.C."/>
            <person name="Glavina del Rio T."/>
            <person name="Hammon N."/>
            <person name="Israni S."/>
            <person name="Dalin E."/>
            <person name="Tice H."/>
            <person name="Pitluck S."/>
            <person name="Sims D."/>
            <person name="Brettin T."/>
            <person name="Bruce D."/>
            <person name="Han C."/>
            <person name="Tapia R."/>
            <person name="Schmutz J."/>
            <person name="Larimer F."/>
            <person name="Land M."/>
            <person name="Hauser L."/>
            <person name="Kyrpides N."/>
            <person name="Kim E."/>
            <person name="Tebo B.M."/>
            <person name="Richardson P."/>
        </authorList>
    </citation>
    <scope>NUCLEOTIDE SEQUENCE [LARGE SCALE GENOMIC DNA]</scope>
    <source>
        <strain evidence="1 2">MI-1</strain>
    </source>
</reference>
<dbReference type="Gene3D" id="3.40.50.150">
    <property type="entry name" value="Vaccinia Virus protein VP39"/>
    <property type="match status" value="1"/>
</dbReference>
<gene>
    <name evidence="1" type="ordered locus">Dred_2460</name>
</gene>
<dbReference type="SUPFAM" id="SSF53335">
    <property type="entry name" value="S-adenosyl-L-methionine-dependent methyltransferases"/>
    <property type="match status" value="1"/>
</dbReference>
<dbReference type="PIRSF" id="PIRSF018637">
    <property type="entry name" value="TrmK"/>
    <property type="match status" value="1"/>
</dbReference>
<evidence type="ECO:0008006" key="3">
    <source>
        <dbReference type="Google" id="ProtNLM"/>
    </source>
</evidence>
<dbReference type="PANTHER" id="PTHR38451">
    <property type="entry name" value="TRNA (ADENINE(22)-N(1))-METHYLTRANSFERASE"/>
    <property type="match status" value="1"/>
</dbReference>
<dbReference type="OrthoDB" id="5881184at2"/>
<evidence type="ECO:0000313" key="1">
    <source>
        <dbReference type="EMBL" id="ABO50970.1"/>
    </source>
</evidence>
<evidence type="ECO:0000313" key="2">
    <source>
        <dbReference type="Proteomes" id="UP000001556"/>
    </source>
</evidence>
<proteinExistence type="predicted"/>
<organism evidence="1 2">
    <name type="scientific">Desulforamulus reducens (strain ATCC BAA-1160 / DSM 100696 / MI-1)</name>
    <name type="common">Desulfotomaculum reducens</name>
    <dbReference type="NCBI Taxonomy" id="349161"/>
    <lineage>
        <taxon>Bacteria</taxon>
        <taxon>Bacillati</taxon>
        <taxon>Bacillota</taxon>
        <taxon>Clostridia</taxon>
        <taxon>Eubacteriales</taxon>
        <taxon>Peptococcaceae</taxon>
        <taxon>Desulforamulus</taxon>
    </lineage>
</organism>